<dbReference type="Gene3D" id="3.10.20.90">
    <property type="entry name" value="Phosphatidylinositol 3-kinase Catalytic Subunit, Chain A, domain 1"/>
    <property type="match status" value="1"/>
</dbReference>
<evidence type="ECO:0000259" key="8">
    <source>
        <dbReference type="Pfam" id="PF19053"/>
    </source>
</evidence>
<name>A0A7I9XPW2_9MYCO</name>
<feature type="transmembrane region" description="Helical" evidence="7">
    <location>
        <begin position="472"/>
        <end position="493"/>
    </location>
</feature>
<organism evidence="9 10">
    <name type="scientific">Mycolicibacter senuensis</name>
    <dbReference type="NCBI Taxonomy" id="386913"/>
    <lineage>
        <taxon>Bacteria</taxon>
        <taxon>Bacillati</taxon>
        <taxon>Actinomycetota</taxon>
        <taxon>Actinomycetes</taxon>
        <taxon>Mycobacteriales</taxon>
        <taxon>Mycobacteriaceae</taxon>
        <taxon>Mycolicibacter</taxon>
    </lineage>
</organism>
<feature type="transmembrane region" description="Helical" evidence="7">
    <location>
        <begin position="302"/>
        <end position="326"/>
    </location>
</feature>
<reference evidence="9 10" key="1">
    <citation type="journal article" date="2019" name="Emerg. Microbes Infect.">
        <title>Comprehensive subspecies identification of 175 nontuberculous mycobacteria species based on 7547 genomic profiles.</title>
        <authorList>
            <person name="Matsumoto Y."/>
            <person name="Kinjo T."/>
            <person name="Motooka D."/>
            <person name="Nabeya D."/>
            <person name="Jung N."/>
            <person name="Uechi K."/>
            <person name="Horii T."/>
            <person name="Iida T."/>
            <person name="Fujita J."/>
            <person name="Nakamura S."/>
        </authorList>
    </citation>
    <scope>NUCLEOTIDE SEQUENCE [LARGE SCALE GENOMIC DNA]</scope>
    <source>
        <strain evidence="9 10">JCM 16017</strain>
    </source>
</reference>
<feature type="transmembrane region" description="Helical" evidence="7">
    <location>
        <begin position="275"/>
        <end position="296"/>
    </location>
</feature>
<keyword evidence="3" id="KW-1003">Cell membrane</keyword>
<dbReference type="InterPro" id="IPR006707">
    <property type="entry name" value="T7SS_EccD"/>
</dbReference>
<evidence type="ECO:0000256" key="2">
    <source>
        <dbReference type="ARBA" id="ARBA00006162"/>
    </source>
</evidence>
<gene>
    <name evidence="9" type="primary">eccD2</name>
    <name evidence="9" type="ORF">MSEN_33000</name>
</gene>
<dbReference type="InterPro" id="IPR024962">
    <property type="entry name" value="YukD-like"/>
</dbReference>
<feature type="transmembrane region" description="Helical" evidence="7">
    <location>
        <begin position="442"/>
        <end position="460"/>
    </location>
</feature>
<evidence type="ECO:0000256" key="6">
    <source>
        <dbReference type="ARBA" id="ARBA00023136"/>
    </source>
</evidence>
<feature type="transmembrane region" description="Helical" evidence="7">
    <location>
        <begin position="195"/>
        <end position="213"/>
    </location>
</feature>
<protein>
    <submittedName>
        <fullName evidence="9">ESX-2 secretion system protein eccD2</fullName>
    </submittedName>
</protein>
<dbReference type="Proteomes" id="UP000465263">
    <property type="component" value="Unassembled WGS sequence"/>
</dbReference>
<dbReference type="Pfam" id="PF19053">
    <property type="entry name" value="EccD"/>
    <property type="match status" value="1"/>
</dbReference>
<dbReference type="EMBL" id="BLKV01000002">
    <property type="protein sequence ID" value="GFG71580.1"/>
    <property type="molecule type" value="Genomic_DNA"/>
</dbReference>
<dbReference type="RefSeq" id="WP_085082939.1">
    <property type="nucleotide sequence ID" value="NZ_BLKV01000002.1"/>
</dbReference>
<dbReference type="NCBIfam" id="TIGR03920">
    <property type="entry name" value="T7SS_EccD"/>
    <property type="match status" value="1"/>
</dbReference>
<evidence type="ECO:0000256" key="4">
    <source>
        <dbReference type="ARBA" id="ARBA00022692"/>
    </source>
</evidence>
<keyword evidence="10" id="KW-1185">Reference proteome</keyword>
<evidence type="ECO:0000313" key="10">
    <source>
        <dbReference type="Proteomes" id="UP000465263"/>
    </source>
</evidence>
<keyword evidence="6 7" id="KW-0472">Membrane</keyword>
<evidence type="ECO:0000256" key="7">
    <source>
        <dbReference type="SAM" id="Phobius"/>
    </source>
</evidence>
<comment type="similarity">
    <text evidence="2">Belongs to the EccD/Snm4 family.</text>
</comment>
<dbReference type="AlphaFoldDB" id="A0A7I9XPW2"/>
<evidence type="ECO:0000256" key="5">
    <source>
        <dbReference type="ARBA" id="ARBA00022989"/>
    </source>
</evidence>
<feature type="transmembrane region" description="Helical" evidence="7">
    <location>
        <begin position="413"/>
        <end position="430"/>
    </location>
</feature>
<feature type="transmembrane region" description="Helical" evidence="7">
    <location>
        <begin position="250"/>
        <end position="268"/>
    </location>
</feature>
<comment type="caution">
    <text evidence="9">The sequence shown here is derived from an EMBL/GenBank/DDBJ whole genome shotgun (WGS) entry which is preliminary data.</text>
</comment>
<feature type="transmembrane region" description="Helical" evidence="7">
    <location>
        <begin position="225"/>
        <end position="244"/>
    </location>
</feature>
<comment type="subcellular location">
    <subcellularLocation>
        <location evidence="1">Cell membrane</location>
        <topology evidence="1">Multi-pass membrane protein</topology>
    </subcellularLocation>
</comment>
<evidence type="ECO:0000256" key="1">
    <source>
        <dbReference type="ARBA" id="ARBA00004651"/>
    </source>
</evidence>
<evidence type="ECO:0000313" key="9">
    <source>
        <dbReference type="EMBL" id="GFG71580.1"/>
    </source>
</evidence>
<dbReference type="InterPro" id="IPR044049">
    <property type="entry name" value="EccD_transm"/>
</dbReference>
<dbReference type="Pfam" id="PF08817">
    <property type="entry name" value="YukD"/>
    <property type="match status" value="1"/>
</dbReference>
<feature type="transmembrane region" description="Helical" evidence="7">
    <location>
        <begin position="155"/>
        <end position="183"/>
    </location>
</feature>
<dbReference type="GO" id="GO:0005886">
    <property type="term" value="C:plasma membrane"/>
    <property type="evidence" value="ECO:0007669"/>
    <property type="project" value="UniProtKB-SubCell"/>
</dbReference>
<feature type="domain" description="EccD-like transmembrane" evidence="8">
    <location>
        <begin position="168"/>
        <end position="532"/>
    </location>
</feature>
<accession>A0A7I9XPW2</accession>
<dbReference type="OrthoDB" id="4640662at2"/>
<feature type="transmembrane region" description="Helical" evidence="7">
    <location>
        <begin position="384"/>
        <end position="407"/>
    </location>
</feature>
<feature type="transmembrane region" description="Helical" evidence="7">
    <location>
        <begin position="505"/>
        <end position="531"/>
    </location>
</feature>
<keyword evidence="5 7" id="KW-1133">Transmembrane helix</keyword>
<evidence type="ECO:0000256" key="3">
    <source>
        <dbReference type="ARBA" id="ARBA00022475"/>
    </source>
</evidence>
<sequence length="533" mass="55319">MTTPSTPAKVAFPARCAVSLAYDKHLVSQVFPAGIPVEEFFEGMVELLDEDLKHHGFDGVALPPGSYELHKVNGVRLDITRSLDDLGVQDGDTLVLVPVVGGDSFEPQYESLSSALAATARRLGTQPEIRCSECGHKADEQTVTRLLNVKVDRMFAPVTAVTAAHTAIGLLAMAVVVISALAVRARTFSDSWPPAVVLAGLGALLTVGAAVVRRNWPARHDLFSGFGWLAVIALSGAALCAAPGPLGAPHLLIGVTVFAMGAVALSVLSRSQTAVATAVVTASGIGGAVAAVRMWHPVSPQVIGICMLLGLLMLVRMSPTIALWVARVRPPYFGSITGRDLFARRANMPIDTVSPVAPEDGEDDEDDLVDISARGAAIAASARLINAVQVGMCVAIAAALPIAVWMVLAPGSARQRGAVALCGLVAGLFITQGRGFAGRVQAIALVGGACAAVFVGITKYALAAPGYAAGGFLWPTTAVAVFAGLGLAAGLLVPETKFVPWIRLAVEWLEVLAFIVVGVLGAWLGGLFVWVRN</sequence>
<proteinExistence type="inferred from homology"/>
<keyword evidence="4 7" id="KW-0812">Transmembrane</keyword>